<evidence type="ECO:0008006" key="8">
    <source>
        <dbReference type="Google" id="ProtNLM"/>
    </source>
</evidence>
<name>A0A0S4JMQ4_BODSA</name>
<dbReference type="Proteomes" id="UP000051952">
    <property type="component" value="Unassembled WGS sequence"/>
</dbReference>
<comment type="subcellular location">
    <subcellularLocation>
        <location evidence="1">Nucleus</location>
    </subcellularLocation>
</comment>
<dbReference type="InterPro" id="IPR040453">
    <property type="entry name" value="Mnd1_HTH"/>
</dbReference>
<dbReference type="GO" id="GO:0005634">
    <property type="term" value="C:nucleus"/>
    <property type="evidence" value="ECO:0007669"/>
    <property type="project" value="UniProtKB-SubCell"/>
</dbReference>
<keyword evidence="2" id="KW-0175">Coiled coil</keyword>
<evidence type="ECO:0000313" key="7">
    <source>
        <dbReference type="Proteomes" id="UP000051952"/>
    </source>
</evidence>
<accession>A0A0S4JMQ4</accession>
<feature type="domain" description="Leucine zipper with capping helix" evidence="5">
    <location>
        <begin position="175"/>
        <end position="226"/>
    </location>
</feature>
<dbReference type="Pfam" id="PF18517">
    <property type="entry name" value="LZ3wCH"/>
    <property type="match status" value="1"/>
</dbReference>
<evidence type="ECO:0000256" key="1">
    <source>
        <dbReference type="ARBA" id="ARBA00004123"/>
    </source>
</evidence>
<keyword evidence="7" id="KW-1185">Reference proteome</keyword>
<evidence type="ECO:0000313" key="6">
    <source>
        <dbReference type="EMBL" id="CUG91431.1"/>
    </source>
</evidence>
<evidence type="ECO:0000259" key="5">
    <source>
        <dbReference type="Pfam" id="PF18517"/>
    </source>
</evidence>
<dbReference type="Pfam" id="PF03962">
    <property type="entry name" value="Mnd1"/>
    <property type="match status" value="1"/>
</dbReference>
<sequence length="226" mass="25248">MASKKKGLSMEEKANRVEEWFARHPQPYLLKEITTLVPKATGVIPQSIEEALELLLSEDRITCDKLGISNLYWKFAPGQAAGQQGSAGGGNKKKQVSFESIAAAIKTPEELRGSIAELKNRLLEVTSATESREAILEQPDEIIATDDRTKQLRSEIAVTVDECSKFADRDPLVAQQMQQSTEIALEAANRWAENVALLEQFVLRRLSHLGITARQFREQFEIPEDL</sequence>
<proteinExistence type="predicted"/>
<feature type="domain" description="Mnd1 HTH" evidence="4">
    <location>
        <begin position="18"/>
        <end position="76"/>
    </location>
</feature>
<reference evidence="7" key="1">
    <citation type="submission" date="2015-09" db="EMBL/GenBank/DDBJ databases">
        <authorList>
            <consortium name="Pathogen Informatics"/>
        </authorList>
    </citation>
    <scope>NUCLEOTIDE SEQUENCE [LARGE SCALE GENOMIC DNA]</scope>
    <source>
        <strain evidence="7">Lake Konstanz</strain>
    </source>
</reference>
<dbReference type="OMA" id="ECYGDEY"/>
<organism evidence="6 7">
    <name type="scientific">Bodo saltans</name>
    <name type="common">Flagellated protozoan</name>
    <dbReference type="NCBI Taxonomy" id="75058"/>
    <lineage>
        <taxon>Eukaryota</taxon>
        <taxon>Discoba</taxon>
        <taxon>Euglenozoa</taxon>
        <taxon>Kinetoplastea</taxon>
        <taxon>Metakinetoplastina</taxon>
        <taxon>Eubodonida</taxon>
        <taxon>Bodonidae</taxon>
        <taxon>Bodo</taxon>
    </lineage>
</organism>
<keyword evidence="3" id="KW-0539">Nucleus</keyword>
<dbReference type="InterPro" id="IPR040661">
    <property type="entry name" value="LZ3wCH"/>
</dbReference>
<dbReference type="VEuPathDB" id="TriTrypDB:BSAL_32030"/>
<evidence type="ECO:0000259" key="4">
    <source>
        <dbReference type="Pfam" id="PF03962"/>
    </source>
</evidence>
<dbReference type="EMBL" id="CYKH01001924">
    <property type="protein sequence ID" value="CUG91431.1"/>
    <property type="molecule type" value="Genomic_DNA"/>
</dbReference>
<gene>
    <name evidence="6" type="ORF">BSAL_32030</name>
</gene>
<dbReference type="OrthoDB" id="273345at2759"/>
<evidence type="ECO:0000256" key="2">
    <source>
        <dbReference type="ARBA" id="ARBA00023054"/>
    </source>
</evidence>
<protein>
    <recommendedName>
        <fullName evidence="8">Meiotic nuclear division protein 1</fullName>
    </recommendedName>
</protein>
<evidence type="ECO:0000256" key="3">
    <source>
        <dbReference type="ARBA" id="ARBA00023242"/>
    </source>
</evidence>
<dbReference type="AlphaFoldDB" id="A0A0S4JMQ4"/>